<comment type="caution">
    <text evidence="10">The sequence shown here is derived from an EMBL/GenBank/DDBJ whole genome shotgun (WGS) entry which is preliminary data.</text>
</comment>
<dbReference type="CDD" id="cd00167">
    <property type="entry name" value="SANT"/>
    <property type="match status" value="2"/>
</dbReference>
<feature type="domain" description="Myb-like" evidence="8">
    <location>
        <begin position="58"/>
        <end position="108"/>
    </location>
</feature>
<dbReference type="SUPFAM" id="SSF46689">
    <property type="entry name" value="Homeodomain-like"/>
    <property type="match status" value="1"/>
</dbReference>
<dbReference type="Gene3D" id="1.10.10.60">
    <property type="entry name" value="Homeodomain-like"/>
    <property type="match status" value="2"/>
</dbReference>
<evidence type="ECO:0000313" key="11">
    <source>
        <dbReference type="Proteomes" id="UP001141806"/>
    </source>
</evidence>
<dbReference type="PROSITE" id="PS50090">
    <property type="entry name" value="MYB_LIKE"/>
    <property type="match status" value="2"/>
</dbReference>
<evidence type="ECO:0000256" key="2">
    <source>
        <dbReference type="ARBA" id="ARBA00022737"/>
    </source>
</evidence>
<keyword evidence="5" id="KW-0010">Activator</keyword>
<dbReference type="SMART" id="SM00717">
    <property type="entry name" value="SANT"/>
    <property type="match status" value="2"/>
</dbReference>
<accession>A0A9Q0GTT1</accession>
<dbReference type="FunFam" id="1.10.10.60:FF:000218">
    <property type="entry name" value="Myb transcription factor"/>
    <property type="match status" value="1"/>
</dbReference>
<dbReference type="PROSITE" id="PS51294">
    <property type="entry name" value="HTH_MYB"/>
    <property type="match status" value="2"/>
</dbReference>
<dbReference type="AlphaFoldDB" id="A0A9Q0GTT1"/>
<evidence type="ECO:0000256" key="3">
    <source>
        <dbReference type="ARBA" id="ARBA00023015"/>
    </source>
</evidence>
<evidence type="ECO:0000259" key="8">
    <source>
        <dbReference type="PROSITE" id="PS50090"/>
    </source>
</evidence>
<dbReference type="EMBL" id="JAMYWD010000012">
    <property type="protein sequence ID" value="KAJ4953623.1"/>
    <property type="molecule type" value="Genomic_DNA"/>
</dbReference>
<keyword evidence="6" id="KW-0804">Transcription</keyword>
<protein>
    <submittedName>
        <fullName evidence="10">Uncharacterized protein</fullName>
    </submittedName>
</protein>
<reference evidence="10" key="1">
    <citation type="journal article" date="2023" name="Plant J.">
        <title>The genome of the king protea, Protea cynaroides.</title>
        <authorList>
            <person name="Chang J."/>
            <person name="Duong T.A."/>
            <person name="Schoeman C."/>
            <person name="Ma X."/>
            <person name="Roodt D."/>
            <person name="Barker N."/>
            <person name="Li Z."/>
            <person name="Van de Peer Y."/>
            <person name="Mizrachi E."/>
        </authorList>
    </citation>
    <scope>NUCLEOTIDE SEQUENCE</scope>
    <source>
        <tissue evidence="10">Young leaves</tissue>
    </source>
</reference>
<evidence type="ECO:0000256" key="6">
    <source>
        <dbReference type="ARBA" id="ARBA00023163"/>
    </source>
</evidence>
<keyword evidence="7" id="KW-0539">Nucleus</keyword>
<dbReference type="Proteomes" id="UP001141806">
    <property type="component" value="Unassembled WGS sequence"/>
</dbReference>
<dbReference type="InterPro" id="IPR017930">
    <property type="entry name" value="Myb_dom"/>
</dbReference>
<evidence type="ECO:0000259" key="9">
    <source>
        <dbReference type="PROSITE" id="PS51294"/>
    </source>
</evidence>
<dbReference type="PANTHER" id="PTHR47999:SF24">
    <property type="entry name" value="TRANSCRIPTION FACTOR MYB90"/>
    <property type="match status" value="1"/>
</dbReference>
<evidence type="ECO:0000256" key="5">
    <source>
        <dbReference type="ARBA" id="ARBA00023159"/>
    </source>
</evidence>
<dbReference type="PANTHER" id="PTHR47999">
    <property type="entry name" value="TRANSCRIPTION FACTOR MYB8-RELATED-RELATED"/>
    <property type="match status" value="1"/>
</dbReference>
<dbReference type="InterPro" id="IPR001005">
    <property type="entry name" value="SANT/Myb"/>
</dbReference>
<comment type="subcellular location">
    <subcellularLocation>
        <location evidence="1">Nucleus</location>
    </subcellularLocation>
</comment>
<proteinExistence type="predicted"/>
<keyword evidence="3" id="KW-0805">Transcription regulation</keyword>
<dbReference type="GO" id="GO:0003677">
    <property type="term" value="F:DNA binding"/>
    <property type="evidence" value="ECO:0007669"/>
    <property type="project" value="UniProtKB-KW"/>
</dbReference>
<dbReference type="GO" id="GO:0005634">
    <property type="term" value="C:nucleus"/>
    <property type="evidence" value="ECO:0007669"/>
    <property type="project" value="UniProtKB-SubCell"/>
</dbReference>
<sequence>MMDRSFAVRKGCWTDEEDLLLRRCIEKYGEGKWSQVPLRAGLRRCRKSCRLRWLNYLHPNIKRGEFKHDEVDLILRLHKLLGNRWSLIAGRLPGRTGNDIKNFWNTRFSKGKTTNTTTLEGEEVEARNHPNMKNEVIKPRPWTFPKNSPWLLGSLSASSTTPYSSATNAGTTSHSREMLCMTSPILPSNEGSRLELKKHTFDKELEKGTSFSINGCAEDLINSLWDEDLQPMIQVGNDPSLEESNMVWDDDFCLDFNFWDTLVVEGNLFLDAN</sequence>
<feature type="domain" description="HTH myb-type" evidence="9">
    <location>
        <begin position="62"/>
        <end position="112"/>
    </location>
</feature>
<name>A0A9Q0GTT1_9MAGN</name>
<gene>
    <name evidence="10" type="ORF">NE237_030455</name>
</gene>
<evidence type="ECO:0000256" key="4">
    <source>
        <dbReference type="ARBA" id="ARBA00023125"/>
    </source>
</evidence>
<dbReference type="Pfam" id="PF00249">
    <property type="entry name" value="Myb_DNA-binding"/>
    <property type="match status" value="2"/>
</dbReference>
<evidence type="ECO:0000256" key="1">
    <source>
        <dbReference type="ARBA" id="ARBA00004123"/>
    </source>
</evidence>
<dbReference type="InterPro" id="IPR009057">
    <property type="entry name" value="Homeodomain-like_sf"/>
</dbReference>
<dbReference type="OrthoDB" id="2143914at2759"/>
<keyword evidence="11" id="KW-1185">Reference proteome</keyword>
<evidence type="ECO:0000313" key="10">
    <source>
        <dbReference type="EMBL" id="KAJ4953623.1"/>
    </source>
</evidence>
<feature type="domain" description="HTH myb-type" evidence="9">
    <location>
        <begin position="5"/>
        <end position="61"/>
    </location>
</feature>
<dbReference type="InterPro" id="IPR015495">
    <property type="entry name" value="Myb_TF_plants"/>
</dbReference>
<keyword evidence="4" id="KW-0238">DNA-binding</keyword>
<organism evidence="10 11">
    <name type="scientific">Protea cynaroides</name>
    <dbReference type="NCBI Taxonomy" id="273540"/>
    <lineage>
        <taxon>Eukaryota</taxon>
        <taxon>Viridiplantae</taxon>
        <taxon>Streptophyta</taxon>
        <taxon>Embryophyta</taxon>
        <taxon>Tracheophyta</taxon>
        <taxon>Spermatophyta</taxon>
        <taxon>Magnoliopsida</taxon>
        <taxon>Proteales</taxon>
        <taxon>Proteaceae</taxon>
        <taxon>Protea</taxon>
    </lineage>
</organism>
<feature type="domain" description="Myb-like" evidence="8">
    <location>
        <begin position="5"/>
        <end position="57"/>
    </location>
</feature>
<evidence type="ECO:0000256" key="7">
    <source>
        <dbReference type="ARBA" id="ARBA00023242"/>
    </source>
</evidence>
<keyword evidence="2" id="KW-0677">Repeat</keyword>